<dbReference type="HAMAP" id="MF_00991">
    <property type="entry name" value="MqnB"/>
    <property type="match status" value="1"/>
</dbReference>
<dbReference type="GO" id="GO:0009116">
    <property type="term" value="P:nucleoside metabolic process"/>
    <property type="evidence" value="ECO:0007669"/>
    <property type="project" value="InterPro"/>
</dbReference>
<evidence type="ECO:0000256" key="2">
    <source>
        <dbReference type="NCBIfam" id="TIGR03664"/>
    </source>
</evidence>
<comment type="similarity">
    <text evidence="1">Belongs to the PNP/UDP phosphorylase family. Futalosine hydrolase subfamily.</text>
</comment>
<dbReference type="InterPro" id="IPR019963">
    <property type="entry name" value="FL_hydrolase_MqnB"/>
</dbReference>
<dbReference type="NCBIfam" id="TIGR03664">
    <property type="entry name" value="fut_nucase"/>
    <property type="match status" value="1"/>
</dbReference>
<evidence type="ECO:0000313" key="5">
    <source>
        <dbReference type="Proteomes" id="UP000245202"/>
    </source>
</evidence>
<dbReference type="NCBIfam" id="NF006087">
    <property type="entry name" value="PRK08236.1"/>
    <property type="match status" value="1"/>
</dbReference>
<dbReference type="GO" id="GO:0009234">
    <property type="term" value="P:menaquinone biosynthetic process"/>
    <property type="evidence" value="ECO:0007669"/>
    <property type="project" value="UniProtKB-UniRule"/>
</dbReference>
<gene>
    <name evidence="1" type="primary">mqnB</name>
    <name evidence="4" type="ORF">PAT3040_00907</name>
</gene>
<dbReference type="GO" id="GO:0008782">
    <property type="term" value="F:adenosylhomocysteine nucleosidase activity"/>
    <property type="evidence" value="ECO:0007669"/>
    <property type="project" value="TreeGrafter"/>
</dbReference>
<sequence length="279" mass="28197">MDSYHLTLNTASSQASVWRALNVLIVTAVDAERDAVLRGLSSSCGASPRDGDIIATDERHERQASVKDEIDSSTAVRFEVIAAGVGPAYAAAGTAKALARGNYDLVISTGIGGGFPGVAAIGSLVVADAIVAADLGAETAEGQLTLDELGFGTSRGLVSAEWSARIAAALQAAGLEAALAPILSVSLATGRAETAQLRGRLVPGAAAEGMEGYGVAVAAESFGVACAELRAISNAVGPRDREAWRIGDALRSLEHAFGAIASAWRRLDKAAAESGGPGV</sequence>
<comment type="catalytic activity">
    <reaction evidence="1">
        <text>futalosine + H2O = dehypoxanthine futalosine + hypoxanthine</text>
        <dbReference type="Rhea" id="RHEA:25904"/>
        <dbReference type="ChEBI" id="CHEBI:15377"/>
        <dbReference type="ChEBI" id="CHEBI:17368"/>
        <dbReference type="ChEBI" id="CHEBI:58863"/>
        <dbReference type="ChEBI" id="CHEBI:58864"/>
        <dbReference type="EC" id="3.2.2.26"/>
    </reaction>
</comment>
<dbReference type="GO" id="GO:0008930">
    <property type="term" value="F:methylthioadenosine nucleosidase activity"/>
    <property type="evidence" value="ECO:0007669"/>
    <property type="project" value="TreeGrafter"/>
</dbReference>
<dbReference type="InterPro" id="IPR000845">
    <property type="entry name" value="Nucleoside_phosphorylase_d"/>
</dbReference>
<reference evidence="4 5" key="1">
    <citation type="submission" date="2017-08" db="EMBL/GenBank/DDBJ databases">
        <title>Substantial Increase in Enzyme Production by Combined Drug-Resistance Mutations in Paenibacillus agaridevorans.</title>
        <authorList>
            <person name="Tanaka Y."/>
            <person name="Funane K."/>
            <person name="Hosaka T."/>
            <person name="Shiwa Y."/>
            <person name="Fujita N."/>
            <person name="Miyazaki T."/>
            <person name="Yoshikawa H."/>
            <person name="Murakami K."/>
            <person name="Kasahara K."/>
            <person name="Inaoka T."/>
            <person name="Hiraga Y."/>
            <person name="Ochi K."/>
        </authorList>
    </citation>
    <scope>NUCLEOTIDE SEQUENCE [LARGE SCALE GENOMIC DNA]</scope>
    <source>
        <strain evidence="4 5">T-3040</strain>
    </source>
</reference>
<protein>
    <recommendedName>
        <fullName evidence="1 2">Futalosine hydrolase</fullName>
        <shortName evidence="1">FL hydrolase</shortName>
        <ecNumber evidence="1 2">3.2.2.26</ecNumber>
    </recommendedName>
    <alternativeName>
        <fullName evidence="1">Futalosine nucleosidase</fullName>
    </alternativeName>
    <alternativeName>
        <fullName evidence="1">Menaquinone biosynthetic enzyme MqnB</fullName>
    </alternativeName>
</protein>
<comment type="caution">
    <text evidence="4">The sequence shown here is derived from an EMBL/GenBank/DDBJ whole genome shotgun (WGS) entry which is preliminary data.</text>
</comment>
<dbReference type="PANTHER" id="PTHR46832:SF2">
    <property type="entry name" value="FUTALOSINE HYDROLASE"/>
    <property type="match status" value="1"/>
</dbReference>
<dbReference type="Gene3D" id="3.40.50.1580">
    <property type="entry name" value="Nucleoside phosphorylase domain"/>
    <property type="match status" value="1"/>
</dbReference>
<keyword evidence="1" id="KW-0474">Menaquinone biosynthesis</keyword>
<dbReference type="Pfam" id="PF01048">
    <property type="entry name" value="PNP_UDP_1"/>
    <property type="match status" value="1"/>
</dbReference>
<accession>A0A2R5EIG1</accession>
<evidence type="ECO:0000256" key="1">
    <source>
        <dbReference type="HAMAP-Rule" id="MF_00991"/>
    </source>
</evidence>
<dbReference type="RefSeq" id="WP_181376434.1">
    <property type="nucleotide sequence ID" value="NZ_BDQX01000043.1"/>
</dbReference>
<name>A0A2R5EIG1_9BACL</name>
<keyword evidence="1 4" id="KW-0378">Hydrolase</keyword>
<dbReference type="EC" id="3.2.2.26" evidence="1 2"/>
<keyword evidence="5" id="KW-1185">Reference proteome</keyword>
<dbReference type="PANTHER" id="PTHR46832">
    <property type="entry name" value="5'-METHYLTHIOADENOSINE/S-ADENOSYLHOMOCYSTEINE NUCLEOSIDASE"/>
    <property type="match status" value="1"/>
</dbReference>
<organism evidence="4 5">
    <name type="scientific">Paenibacillus agaridevorans</name>
    <dbReference type="NCBI Taxonomy" id="171404"/>
    <lineage>
        <taxon>Bacteria</taxon>
        <taxon>Bacillati</taxon>
        <taxon>Bacillota</taxon>
        <taxon>Bacilli</taxon>
        <taxon>Bacillales</taxon>
        <taxon>Paenibacillaceae</taxon>
        <taxon>Paenibacillus</taxon>
    </lineage>
</organism>
<feature type="domain" description="Nucleoside phosphorylase" evidence="3">
    <location>
        <begin position="80"/>
        <end position="260"/>
    </location>
</feature>
<dbReference type="UniPathway" id="UPA00079"/>
<dbReference type="CDD" id="cd17766">
    <property type="entry name" value="futalosine_nucleosidase_MqnB"/>
    <property type="match status" value="1"/>
</dbReference>
<dbReference type="SUPFAM" id="SSF53167">
    <property type="entry name" value="Purine and uridine phosphorylases"/>
    <property type="match status" value="1"/>
</dbReference>
<comment type="function">
    <text evidence="1">Catalyzes the hydrolysis of futalosine (FL) to dehypoxanthine futalosine (DHFL) and hypoxanthine, a step in the biosynthesis of menaquinone (MK, vitamin K2).</text>
</comment>
<dbReference type="AlphaFoldDB" id="A0A2R5EIG1"/>
<proteinExistence type="inferred from homology"/>
<dbReference type="GO" id="GO:0019284">
    <property type="term" value="P:L-methionine salvage from S-adenosylmethionine"/>
    <property type="evidence" value="ECO:0007669"/>
    <property type="project" value="TreeGrafter"/>
</dbReference>
<evidence type="ECO:0000313" key="4">
    <source>
        <dbReference type="EMBL" id="GBG06382.1"/>
    </source>
</evidence>
<evidence type="ECO:0000259" key="3">
    <source>
        <dbReference type="Pfam" id="PF01048"/>
    </source>
</evidence>
<dbReference type="EMBL" id="BDQX01000043">
    <property type="protein sequence ID" value="GBG06382.1"/>
    <property type="molecule type" value="Genomic_DNA"/>
</dbReference>
<comment type="pathway">
    <text evidence="1">Quinol/quinone metabolism; menaquinone biosynthesis.</text>
</comment>
<dbReference type="GO" id="GO:0005829">
    <property type="term" value="C:cytosol"/>
    <property type="evidence" value="ECO:0007669"/>
    <property type="project" value="TreeGrafter"/>
</dbReference>
<dbReference type="Proteomes" id="UP000245202">
    <property type="component" value="Unassembled WGS sequence"/>
</dbReference>
<dbReference type="InterPro" id="IPR035994">
    <property type="entry name" value="Nucleoside_phosphorylase_sf"/>
</dbReference>